<evidence type="ECO:0000256" key="1">
    <source>
        <dbReference type="SAM" id="MobiDB-lite"/>
    </source>
</evidence>
<organism evidence="2 3">
    <name type="scientific">Mycobacterium ulcerans str. Harvey</name>
    <dbReference type="NCBI Taxonomy" id="1299332"/>
    <lineage>
        <taxon>Bacteria</taxon>
        <taxon>Bacillati</taxon>
        <taxon>Actinomycetota</taxon>
        <taxon>Actinomycetes</taxon>
        <taxon>Mycobacteriales</taxon>
        <taxon>Mycobacteriaceae</taxon>
        <taxon>Mycobacterium</taxon>
        <taxon>Mycobacterium ulcerans group</taxon>
    </lineage>
</organism>
<dbReference type="EMBL" id="JAOL01000170">
    <property type="protein sequence ID" value="EUA86616.1"/>
    <property type="molecule type" value="Genomic_DNA"/>
</dbReference>
<protein>
    <submittedName>
        <fullName evidence="2">Uncharacterized protein</fullName>
    </submittedName>
</protein>
<feature type="region of interest" description="Disordered" evidence="1">
    <location>
        <begin position="19"/>
        <end position="52"/>
    </location>
</feature>
<proteinExistence type="predicted"/>
<name>A0ABN0QPN0_MYCUL</name>
<evidence type="ECO:0000313" key="3">
    <source>
        <dbReference type="Proteomes" id="UP000020681"/>
    </source>
</evidence>
<reference evidence="2 3" key="1">
    <citation type="submission" date="2014-01" db="EMBL/GenBank/DDBJ databases">
        <authorList>
            <person name="Dobos K."/>
            <person name="Lenaerts A."/>
            <person name="Ordway D."/>
            <person name="DeGroote M.A."/>
            <person name="Parker T."/>
            <person name="Sizemore C."/>
            <person name="Tallon L.J."/>
            <person name="Sadzewicz L.K."/>
            <person name="Sengamalay N."/>
            <person name="Fraser C.M."/>
            <person name="Hine E."/>
            <person name="Shefchek K.A."/>
            <person name="Das S.P."/>
            <person name="Tettelin H."/>
        </authorList>
    </citation>
    <scope>NUCLEOTIDE SEQUENCE [LARGE SCALE GENOMIC DNA]</scope>
    <source>
        <strain evidence="2 3">Harvey</strain>
    </source>
</reference>
<gene>
    <name evidence="2" type="ORF">I551_6749</name>
</gene>
<evidence type="ECO:0000313" key="2">
    <source>
        <dbReference type="EMBL" id="EUA86616.1"/>
    </source>
</evidence>
<comment type="caution">
    <text evidence="2">The sequence shown here is derived from an EMBL/GenBank/DDBJ whole genome shotgun (WGS) entry which is preliminary data.</text>
</comment>
<keyword evidence="3" id="KW-1185">Reference proteome</keyword>
<sequence>MPLINLFSGGFWPQHRAATRRYHQDHGAGRAAAASTRAGGGGPTGAHGSTSD</sequence>
<accession>A0ABN0QPN0</accession>
<dbReference type="Proteomes" id="UP000020681">
    <property type="component" value="Unassembled WGS sequence"/>
</dbReference>